<dbReference type="STRING" id="290052.ASU35_10320"/>
<dbReference type="AlphaFoldDB" id="A0A0V8QGD0"/>
<keyword evidence="2" id="KW-1185">Reference proteome</keyword>
<accession>A0A0V8QGD0</accession>
<proteinExistence type="predicted"/>
<protein>
    <submittedName>
        <fullName evidence="1">Uncharacterized protein</fullName>
    </submittedName>
</protein>
<dbReference type="EMBL" id="LNAM01000152">
    <property type="protein sequence ID" value="KSV59145.1"/>
    <property type="molecule type" value="Genomic_DNA"/>
</dbReference>
<sequence>MQCLITELENGRVYLLADDRKVYIHLTEAEPFSEEAIGVIEYFVYNADGSVYDEGEIDVVPGFTSIEDYLHDICDTGAGVVTWYKVIKMEVPEDFNNPLNLLEFV</sequence>
<reference evidence="1 2" key="1">
    <citation type="submission" date="2015-11" db="EMBL/GenBank/DDBJ databases">
        <title>Butyribacter intestini gen. nov., sp. nov., a butyric acid-producing bacterium of the family Lachnospiraceae isolated from the human faeces.</title>
        <authorList>
            <person name="Zou Y."/>
            <person name="Xue W."/>
            <person name="Luo G."/>
            <person name="Lv M."/>
        </authorList>
    </citation>
    <scope>NUCLEOTIDE SEQUENCE [LARGE SCALE GENOMIC DNA]</scope>
    <source>
        <strain evidence="1 2">ACET-33324</strain>
    </source>
</reference>
<organism evidence="1 2">
    <name type="scientific">Acetivibrio ethanolgignens</name>
    <dbReference type="NCBI Taxonomy" id="290052"/>
    <lineage>
        <taxon>Bacteria</taxon>
        <taxon>Bacillati</taxon>
        <taxon>Bacillota</taxon>
        <taxon>Clostridia</taxon>
        <taxon>Eubacteriales</taxon>
        <taxon>Oscillospiraceae</taxon>
        <taxon>Acetivibrio</taxon>
    </lineage>
</organism>
<name>A0A0V8QGD0_9FIRM</name>
<evidence type="ECO:0000313" key="1">
    <source>
        <dbReference type="EMBL" id="KSV59145.1"/>
    </source>
</evidence>
<dbReference type="Proteomes" id="UP000054874">
    <property type="component" value="Unassembled WGS sequence"/>
</dbReference>
<dbReference type="RefSeq" id="WP_058352616.1">
    <property type="nucleotide sequence ID" value="NZ_CABMMD010000152.1"/>
</dbReference>
<comment type="caution">
    <text evidence="1">The sequence shown here is derived from an EMBL/GenBank/DDBJ whole genome shotgun (WGS) entry which is preliminary data.</text>
</comment>
<evidence type="ECO:0000313" key="2">
    <source>
        <dbReference type="Proteomes" id="UP000054874"/>
    </source>
</evidence>
<gene>
    <name evidence="1" type="ORF">ASU35_10320</name>
</gene>